<keyword evidence="4" id="KW-1185">Reference proteome</keyword>
<evidence type="ECO:0000256" key="1">
    <source>
        <dbReference type="SAM" id="SignalP"/>
    </source>
</evidence>
<dbReference type="InterPro" id="IPR013022">
    <property type="entry name" value="Xyl_isomerase-like_TIM-brl"/>
</dbReference>
<accession>A0A7W8DKM6</accession>
<dbReference type="SUPFAM" id="SSF51658">
    <property type="entry name" value="Xylose isomerase-like"/>
    <property type="match status" value="1"/>
</dbReference>
<feature type="signal peptide" evidence="1">
    <location>
        <begin position="1"/>
        <end position="18"/>
    </location>
</feature>
<proteinExistence type="predicted"/>
<evidence type="ECO:0000313" key="4">
    <source>
        <dbReference type="Proteomes" id="UP000590740"/>
    </source>
</evidence>
<name>A0A7W8DKM6_9BACT</name>
<dbReference type="InterPro" id="IPR036237">
    <property type="entry name" value="Xyl_isomerase-like_sf"/>
</dbReference>
<dbReference type="PANTHER" id="PTHR12110">
    <property type="entry name" value="HYDROXYPYRUVATE ISOMERASE"/>
    <property type="match status" value="1"/>
</dbReference>
<protein>
    <submittedName>
        <fullName evidence="3">Sugar phosphate isomerase/epimerase</fullName>
    </submittedName>
</protein>
<evidence type="ECO:0000313" key="3">
    <source>
        <dbReference type="EMBL" id="MBB5033287.1"/>
    </source>
</evidence>
<evidence type="ECO:0000259" key="2">
    <source>
        <dbReference type="Pfam" id="PF01261"/>
    </source>
</evidence>
<keyword evidence="3" id="KW-0413">Isomerase</keyword>
<dbReference type="AlphaFoldDB" id="A0A7W8DKM6"/>
<dbReference type="RefSeq" id="WP_184340197.1">
    <property type="nucleotide sequence ID" value="NZ_JACHIG010000005.1"/>
</dbReference>
<sequence>MKFTSLLLALAFVAPAFAADSPNTAGLQLYSLRSQFKLRGVPWTLDQVKQFGVKEVELAGTYDLTAEQFKAELEQRGLKAISSHFPYARYKNDLDNVVKEAKTLGLKYAGCAWIDHKDKFDEAECRDAIAVFNKAGEALAKEGITMFYHAHGFEFEPYGDGTLLDLFLRETKPEFVSMQMDILWIIFPGQDPVKLLNQYSGRWKLMHLKDLKKGVATGFLTGKTDVENDVTLGTGQMDWASIFAAARKNGIQHYFIEDESSTSLEQIPQSLKYLRANGFE</sequence>
<keyword evidence="1" id="KW-0732">Signal</keyword>
<dbReference type="EMBL" id="JACHIG010000005">
    <property type="protein sequence ID" value="MBB5033287.1"/>
    <property type="molecule type" value="Genomic_DNA"/>
</dbReference>
<organism evidence="3 4">
    <name type="scientific">Prosthecobacter vanneervenii</name>
    <dbReference type="NCBI Taxonomy" id="48466"/>
    <lineage>
        <taxon>Bacteria</taxon>
        <taxon>Pseudomonadati</taxon>
        <taxon>Verrucomicrobiota</taxon>
        <taxon>Verrucomicrobiia</taxon>
        <taxon>Verrucomicrobiales</taxon>
        <taxon>Verrucomicrobiaceae</taxon>
        <taxon>Prosthecobacter</taxon>
    </lineage>
</organism>
<reference evidence="3 4" key="1">
    <citation type="submission" date="2020-08" db="EMBL/GenBank/DDBJ databases">
        <title>Genomic Encyclopedia of Type Strains, Phase IV (KMG-IV): sequencing the most valuable type-strain genomes for metagenomic binning, comparative biology and taxonomic classification.</title>
        <authorList>
            <person name="Goeker M."/>
        </authorList>
    </citation>
    <scope>NUCLEOTIDE SEQUENCE [LARGE SCALE GENOMIC DNA]</scope>
    <source>
        <strain evidence="3 4">DSM 12252</strain>
    </source>
</reference>
<dbReference type="Pfam" id="PF01261">
    <property type="entry name" value="AP_endonuc_2"/>
    <property type="match status" value="1"/>
</dbReference>
<gene>
    <name evidence="3" type="ORF">HNQ65_002870</name>
</gene>
<feature type="domain" description="Xylose isomerase-like TIM barrel" evidence="2">
    <location>
        <begin position="45"/>
        <end position="276"/>
    </location>
</feature>
<dbReference type="InterPro" id="IPR050312">
    <property type="entry name" value="IolE/XylAMocC-like"/>
</dbReference>
<dbReference type="Proteomes" id="UP000590740">
    <property type="component" value="Unassembled WGS sequence"/>
</dbReference>
<dbReference type="GO" id="GO:0016853">
    <property type="term" value="F:isomerase activity"/>
    <property type="evidence" value="ECO:0007669"/>
    <property type="project" value="UniProtKB-KW"/>
</dbReference>
<comment type="caution">
    <text evidence="3">The sequence shown here is derived from an EMBL/GenBank/DDBJ whole genome shotgun (WGS) entry which is preliminary data.</text>
</comment>
<dbReference type="Gene3D" id="3.20.20.150">
    <property type="entry name" value="Divalent-metal-dependent TIM barrel enzymes"/>
    <property type="match status" value="1"/>
</dbReference>
<feature type="chain" id="PRO_5030558831" evidence="1">
    <location>
        <begin position="19"/>
        <end position="280"/>
    </location>
</feature>
<dbReference type="PANTHER" id="PTHR12110:SF41">
    <property type="entry name" value="INOSOSE DEHYDRATASE"/>
    <property type="match status" value="1"/>
</dbReference>